<evidence type="ECO:0000256" key="2">
    <source>
        <dbReference type="ARBA" id="ARBA00022946"/>
    </source>
</evidence>
<keyword evidence="3" id="KW-0689">Ribosomal protein</keyword>
<dbReference type="EMBL" id="JALJOT010000003">
    <property type="protein sequence ID" value="KAK9916818.1"/>
    <property type="molecule type" value="Genomic_DNA"/>
</dbReference>
<keyword evidence="5" id="KW-0687">Ribonucleoprotein</keyword>
<keyword evidence="4" id="KW-0496">Mitochondrion</keyword>
<comment type="caution">
    <text evidence="8">The sequence shown here is derived from an EMBL/GenBank/DDBJ whole genome shotgun (WGS) entry which is preliminary data.</text>
</comment>
<evidence type="ECO:0000256" key="7">
    <source>
        <dbReference type="ARBA" id="ARBA00035179"/>
    </source>
</evidence>
<evidence type="ECO:0000256" key="4">
    <source>
        <dbReference type="ARBA" id="ARBA00023128"/>
    </source>
</evidence>
<evidence type="ECO:0000313" key="9">
    <source>
        <dbReference type="Proteomes" id="UP001491310"/>
    </source>
</evidence>
<dbReference type="PANTHER" id="PTHR28595:SF1">
    <property type="entry name" value="LARGE RIBOSOMAL SUBUNIT PROTEIN ML54"/>
    <property type="match status" value="1"/>
</dbReference>
<keyword evidence="9" id="KW-1185">Reference proteome</keyword>
<reference evidence="8 9" key="1">
    <citation type="journal article" date="2024" name="Nat. Commun.">
        <title>Phylogenomics reveals the evolutionary origins of lichenization in chlorophyte algae.</title>
        <authorList>
            <person name="Puginier C."/>
            <person name="Libourel C."/>
            <person name="Otte J."/>
            <person name="Skaloud P."/>
            <person name="Haon M."/>
            <person name="Grisel S."/>
            <person name="Petersen M."/>
            <person name="Berrin J.G."/>
            <person name="Delaux P.M."/>
            <person name="Dal Grande F."/>
            <person name="Keller J."/>
        </authorList>
    </citation>
    <scope>NUCLEOTIDE SEQUENCE [LARGE SCALE GENOMIC DNA]</scope>
    <source>
        <strain evidence="8 9">SAG 216-7</strain>
    </source>
</reference>
<dbReference type="PANTHER" id="PTHR28595">
    <property type="entry name" value="39S RIBOSOMAL PROTEIN L54, MITOCHONDRIAL"/>
    <property type="match status" value="1"/>
</dbReference>
<dbReference type="Pfam" id="PF08561">
    <property type="entry name" value="Ribosomal_L37"/>
    <property type="match status" value="1"/>
</dbReference>
<sequence>MLGRIVSLTSLLNFSIKPSASTAAWTISRGAGTLSTTTATGVNYFKKGEDPPLKDDSEYPDWLWTIHEPPPTLYSLQKKAAGESNQESGELSPAEVKKLIKLETNSTIKDRNFIKAKQ</sequence>
<keyword evidence="2" id="KW-0809">Transit peptide</keyword>
<gene>
    <name evidence="8" type="ORF">WJX75_007397</name>
</gene>
<dbReference type="InterPro" id="IPR013870">
    <property type="entry name" value="Ribosomal_mL54"/>
</dbReference>
<organism evidence="8 9">
    <name type="scientific">Coccomyxa subellipsoidea</name>
    <dbReference type="NCBI Taxonomy" id="248742"/>
    <lineage>
        <taxon>Eukaryota</taxon>
        <taxon>Viridiplantae</taxon>
        <taxon>Chlorophyta</taxon>
        <taxon>core chlorophytes</taxon>
        <taxon>Trebouxiophyceae</taxon>
        <taxon>Trebouxiophyceae incertae sedis</taxon>
        <taxon>Coccomyxaceae</taxon>
        <taxon>Coccomyxa</taxon>
    </lineage>
</organism>
<comment type="similarity">
    <text evidence="6">Belongs to the mitochondrion-specific ribosomal protein mL54 family.</text>
</comment>
<evidence type="ECO:0000256" key="3">
    <source>
        <dbReference type="ARBA" id="ARBA00022980"/>
    </source>
</evidence>
<evidence type="ECO:0000256" key="1">
    <source>
        <dbReference type="ARBA" id="ARBA00004173"/>
    </source>
</evidence>
<evidence type="ECO:0000256" key="6">
    <source>
        <dbReference type="ARBA" id="ARBA00033752"/>
    </source>
</evidence>
<comment type="subcellular location">
    <subcellularLocation>
        <location evidence="1">Mitochondrion</location>
    </subcellularLocation>
</comment>
<dbReference type="Proteomes" id="UP001491310">
    <property type="component" value="Unassembled WGS sequence"/>
</dbReference>
<accession>A0ABR2YYD6</accession>
<evidence type="ECO:0000256" key="5">
    <source>
        <dbReference type="ARBA" id="ARBA00023274"/>
    </source>
</evidence>
<name>A0ABR2YYD6_9CHLO</name>
<evidence type="ECO:0000313" key="8">
    <source>
        <dbReference type="EMBL" id="KAK9916818.1"/>
    </source>
</evidence>
<proteinExistence type="inferred from homology"/>
<protein>
    <recommendedName>
        <fullName evidence="7">Large ribosomal subunit protein mL54</fullName>
    </recommendedName>
</protein>